<dbReference type="PRINTS" id="PR01039">
    <property type="entry name" value="TRNASYNTHTRP"/>
</dbReference>
<dbReference type="NCBIfam" id="TIGR00233">
    <property type="entry name" value="trpS"/>
    <property type="match status" value="1"/>
</dbReference>
<dbReference type="PROSITE" id="PS00178">
    <property type="entry name" value="AA_TRNA_LIGASE_I"/>
    <property type="match status" value="1"/>
</dbReference>
<dbReference type="InterPro" id="IPR001412">
    <property type="entry name" value="aa-tRNA-synth_I_CS"/>
</dbReference>
<evidence type="ECO:0000256" key="2">
    <source>
        <dbReference type="ARBA" id="ARBA00013161"/>
    </source>
</evidence>
<dbReference type="EMBL" id="PFMI01000012">
    <property type="protein sequence ID" value="PIZ01176.1"/>
    <property type="molecule type" value="Genomic_DNA"/>
</dbReference>
<accession>A0A2M7RPY5</accession>
<dbReference type="PANTHER" id="PTHR43766">
    <property type="entry name" value="TRYPTOPHAN--TRNA LIGASE, MITOCHONDRIAL"/>
    <property type="match status" value="1"/>
</dbReference>
<dbReference type="GO" id="GO:0005524">
    <property type="term" value="F:ATP binding"/>
    <property type="evidence" value="ECO:0007669"/>
    <property type="project" value="UniProtKB-KW"/>
</dbReference>
<keyword evidence="3 10" id="KW-0436">Ligase</keyword>
<dbReference type="FunFam" id="1.10.240.10:FF:000005">
    <property type="entry name" value="Tryptophan--tRNA ligase"/>
    <property type="match status" value="1"/>
</dbReference>
<evidence type="ECO:0000256" key="6">
    <source>
        <dbReference type="ARBA" id="ARBA00022917"/>
    </source>
</evidence>
<dbReference type="Proteomes" id="UP000229371">
    <property type="component" value="Unassembled WGS sequence"/>
</dbReference>
<protein>
    <recommendedName>
        <fullName evidence="2 9">Tryptophan--tRNA ligase</fullName>
        <ecNumber evidence="2 9">6.1.1.2</ecNumber>
    </recommendedName>
</protein>
<dbReference type="InterPro" id="IPR002306">
    <property type="entry name" value="Trp-tRNA-ligase"/>
</dbReference>
<evidence type="ECO:0000313" key="11">
    <source>
        <dbReference type="EMBL" id="PIZ01176.1"/>
    </source>
</evidence>
<dbReference type="AlphaFoldDB" id="A0A2M7RPY5"/>
<evidence type="ECO:0000313" key="12">
    <source>
        <dbReference type="Proteomes" id="UP000229371"/>
    </source>
</evidence>
<dbReference type="EC" id="6.1.1.2" evidence="2 9"/>
<dbReference type="SUPFAM" id="SSF52374">
    <property type="entry name" value="Nucleotidylyl transferase"/>
    <property type="match status" value="1"/>
</dbReference>
<comment type="catalytic activity">
    <reaction evidence="8">
        <text>tRNA(Trp) + L-tryptophan + ATP = L-tryptophyl-tRNA(Trp) + AMP + diphosphate + H(+)</text>
        <dbReference type="Rhea" id="RHEA:24080"/>
        <dbReference type="Rhea" id="RHEA-COMP:9671"/>
        <dbReference type="Rhea" id="RHEA-COMP:9705"/>
        <dbReference type="ChEBI" id="CHEBI:15378"/>
        <dbReference type="ChEBI" id="CHEBI:30616"/>
        <dbReference type="ChEBI" id="CHEBI:33019"/>
        <dbReference type="ChEBI" id="CHEBI:57912"/>
        <dbReference type="ChEBI" id="CHEBI:78442"/>
        <dbReference type="ChEBI" id="CHEBI:78535"/>
        <dbReference type="ChEBI" id="CHEBI:456215"/>
        <dbReference type="EC" id="6.1.1.2"/>
    </reaction>
</comment>
<gene>
    <name evidence="11" type="primary">trpS</name>
    <name evidence="11" type="ORF">COY61_00475</name>
</gene>
<dbReference type="InterPro" id="IPR050203">
    <property type="entry name" value="Trp-tRNA_synthetase"/>
</dbReference>
<keyword evidence="7 10" id="KW-0030">Aminoacyl-tRNA synthetase</keyword>
<reference evidence="12" key="1">
    <citation type="submission" date="2017-09" db="EMBL/GenBank/DDBJ databases">
        <title>Depth-based differentiation of microbial function through sediment-hosted aquifers and enrichment of novel symbionts in the deep terrestrial subsurface.</title>
        <authorList>
            <person name="Probst A.J."/>
            <person name="Ladd B."/>
            <person name="Jarett J.K."/>
            <person name="Geller-Mcgrath D.E."/>
            <person name="Sieber C.M.K."/>
            <person name="Emerson J.B."/>
            <person name="Anantharaman K."/>
            <person name="Thomas B.C."/>
            <person name="Malmstrom R."/>
            <person name="Stieglmeier M."/>
            <person name="Klingl A."/>
            <person name="Woyke T."/>
            <person name="Ryan C.M."/>
            <person name="Banfield J.F."/>
        </authorList>
    </citation>
    <scope>NUCLEOTIDE SEQUENCE [LARGE SCALE GENOMIC DNA]</scope>
</reference>
<dbReference type="GO" id="GO:0004830">
    <property type="term" value="F:tryptophan-tRNA ligase activity"/>
    <property type="evidence" value="ECO:0007669"/>
    <property type="project" value="UniProtKB-UniRule"/>
</dbReference>
<dbReference type="Pfam" id="PF00579">
    <property type="entry name" value="tRNA-synt_1b"/>
    <property type="match status" value="1"/>
</dbReference>
<dbReference type="PANTHER" id="PTHR43766:SF1">
    <property type="entry name" value="TRYPTOPHAN--TRNA LIGASE, MITOCHONDRIAL"/>
    <property type="match status" value="1"/>
</dbReference>
<evidence type="ECO:0000256" key="5">
    <source>
        <dbReference type="ARBA" id="ARBA00022840"/>
    </source>
</evidence>
<proteinExistence type="inferred from homology"/>
<dbReference type="CDD" id="cd00806">
    <property type="entry name" value="TrpRS_core"/>
    <property type="match status" value="1"/>
</dbReference>
<dbReference type="GO" id="GO:0005829">
    <property type="term" value="C:cytosol"/>
    <property type="evidence" value="ECO:0007669"/>
    <property type="project" value="TreeGrafter"/>
</dbReference>
<dbReference type="Gene3D" id="1.10.240.10">
    <property type="entry name" value="Tyrosyl-Transfer RNA Synthetase"/>
    <property type="match status" value="1"/>
</dbReference>
<evidence type="ECO:0000256" key="1">
    <source>
        <dbReference type="ARBA" id="ARBA00005594"/>
    </source>
</evidence>
<sequence length="324" mass="37186">MKKIILTGDRPTGQLHIGHFCGALKNRALLQDVYQTYIMIADVQALTDNFNNPQKVRKNVFEVAMDNLAIGIDPNKSTIFIQSLIPEIAELTIFFSNLVTIDRLKRNPTVKEEILQKKELFKDDVTFGFLGYPVSQAADILVFQADLVPVGEDQLPMIEQTREIARKFNKIYGQTFKLPEAKVGDFPRVLGMDGRKMGKSLNNSITFTDSPKIIREKIKGALTGKIGGKNLLSLFKQFSDDKKLLEKFKKQYNDNTIKYSEFKPILAESIIEKLEPIREKRKQYENNPKIVEKILFDGVKKARIAAQETMKKIKEKMFLNYFRE</sequence>
<dbReference type="InterPro" id="IPR014729">
    <property type="entry name" value="Rossmann-like_a/b/a_fold"/>
</dbReference>
<dbReference type="FunFam" id="3.40.50.620:FF:000094">
    <property type="entry name" value="Tryptophan--tRNA ligase"/>
    <property type="match status" value="1"/>
</dbReference>
<evidence type="ECO:0000256" key="9">
    <source>
        <dbReference type="NCBIfam" id="TIGR00233"/>
    </source>
</evidence>
<dbReference type="InterPro" id="IPR002305">
    <property type="entry name" value="aa-tRNA-synth_Ic"/>
</dbReference>
<keyword evidence="6 10" id="KW-0648">Protein biosynthesis</keyword>
<organism evidence="11 12">
    <name type="scientific">bacterium (Candidatus Gribaldobacteria) CG_4_10_14_0_8_um_filter_33_9</name>
    <dbReference type="NCBI Taxonomy" id="2014266"/>
    <lineage>
        <taxon>Bacteria</taxon>
        <taxon>Candidatus Gribaldobacteria</taxon>
    </lineage>
</organism>
<evidence type="ECO:0000256" key="10">
    <source>
        <dbReference type="RuleBase" id="RU363036"/>
    </source>
</evidence>
<evidence type="ECO:0000256" key="3">
    <source>
        <dbReference type="ARBA" id="ARBA00022598"/>
    </source>
</evidence>
<dbReference type="GO" id="GO:0006436">
    <property type="term" value="P:tryptophanyl-tRNA aminoacylation"/>
    <property type="evidence" value="ECO:0007669"/>
    <property type="project" value="UniProtKB-UniRule"/>
</dbReference>
<evidence type="ECO:0000256" key="4">
    <source>
        <dbReference type="ARBA" id="ARBA00022741"/>
    </source>
</evidence>
<evidence type="ECO:0000256" key="7">
    <source>
        <dbReference type="ARBA" id="ARBA00023146"/>
    </source>
</evidence>
<name>A0A2M7RPY5_9BACT</name>
<comment type="similarity">
    <text evidence="1 10">Belongs to the class-I aminoacyl-tRNA synthetase family.</text>
</comment>
<keyword evidence="5 10" id="KW-0067">ATP-binding</keyword>
<comment type="caution">
    <text evidence="11">The sequence shown here is derived from an EMBL/GenBank/DDBJ whole genome shotgun (WGS) entry which is preliminary data.</text>
</comment>
<keyword evidence="4 10" id="KW-0547">Nucleotide-binding</keyword>
<dbReference type="Gene3D" id="3.40.50.620">
    <property type="entry name" value="HUPs"/>
    <property type="match status" value="1"/>
</dbReference>
<evidence type="ECO:0000256" key="8">
    <source>
        <dbReference type="ARBA" id="ARBA00049929"/>
    </source>
</evidence>